<dbReference type="PROSITE" id="PS50112">
    <property type="entry name" value="PAS"/>
    <property type="match status" value="1"/>
</dbReference>
<dbReference type="InterPro" id="IPR035965">
    <property type="entry name" value="PAS-like_dom_sf"/>
</dbReference>
<dbReference type="Proteomes" id="UP000583752">
    <property type="component" value="Unassembled WGS sequence"/>
</dbReference>
<evidence type="ECO:0000313" key="4">
    <source>
        <dbReference type="EMBL" id="NML60965.1"/>
    </source>
</evidence>
<dbReference type="Pfam" id="PF00990">
    <property type="entry name" value="GGDEF"/>
    <property type="match status" value="1"/>
</dbReference>
<dbReference type="Gene3D" id="3.30.70.270">
    <property type="match status" value="1"/>
</dbReference>
<dbReference type="InterPro" id="IPR000014">
    <property type="entry name" value="PAS"/>
</dbReference>
<dbReference type="EMBL" id="JABBGG010000003">
    <property type="protein sequence ID" value="NML60965.1"/>
    <property type="molecule type" value="Genomic_DNA"/>
</dbReference>
<dbReference type="SUPFAM" id="SSF55073">
    <property type="entry name" value="Nucleotide cyclase"/>
    <property type="match status" value="1"/>
</dbReference>
<protein>
    <submittedName>
        <fullName evidence="4">Diguanylate cyclase</fullName>
    </submittedName>
</protein>
<dbReference type="PANTHER" id="PTHR44757">
    <property type="entry name" value="DIGUANYLATE CYCLASE DGCP"/>
    <property type="match status" value="1"/>
</dbReference>
<dbReference type="InterPro" id="IPR000700">
    <property type="entry name" value="PAS-assoc_C"/>
</dbReference>
<dbReference type="AlphaFoldDB" id="A0A848HHT3"/>
<dbReference type="InterPro" id="IPR025751">
    <property type="entry name" value="RsbRD_N_dom"/>
</dbReference>
<dbReference type="CDD" id="cd01949">
    <property type="entry name" value="GGDEF"/>
    <property type="match status" value="1"/>
</dbReference>
<dbReference type="InterPro" id="IPR000160">
    <property type="entry name" value="GGDEF_dom"/>
</dbReference>
<organism evidence="4 5">
    <name type="scientific">Massilia polaris</name>
    <dbReference type="NCBI Taxonomy" id="2728846"/>
    <lineage>
        <taxon>Bacteria</taxon>
        <taxon>Pseudomonadati</taxon>
        <taxon>Pseudomonadota</taxon>
        <taxon>Betaproteobacteria</taxon>
        <taxon>Burkholderiales</taxon>
        <taxon>Oxalobacteraceae</taxon>
        <taxon>Telluria group</taxon>
        <taxon>Massilia</taxon>
    </lineage>
</organism>
<evidence type="ECO:0000259" key="3">
    <source>
        <dbReference type="PROSITE" id="PS50887"/>
    </source>
</evidence>
<dbReference type="RefSeq" id="WP_169464669.1">
    <property type="nucleotide sequence ID" value="NZ_JABBGG010000003.1"/>
</dbReference>
<dbReference type="NCBIfam" id="TIGR00229">
    <property type="entry name" value="sensory_box"/>
    <property type="match status" value="1"/>
</dbReference>
<dbReference type="PROSITE" id="PS50113">
    <property type="entry name" value="PAC"/>
    <property type="match status" value="1"/>
</dbReference>
<dbReference type="InterPro" id="IPR043128">
    <property type="entry name" value="Rev_trsase/Diguanyl_cyclase"/>
</dbReference>
<accession>A0A848HHT3</accession>
<dbReference type="NCBIfam" id="TIGR00254">
    <property type="entry name" value="GGDEF"/>
    <property type="match status" value="1"/>
</dbReference>
<name>A0A848HHT3_9BURK</name>
<feature type="domain" description="PAC" evidence="2">
    <location>
        <begin position="210"/>
        <end position="262"/>
    </location>
</feature>
<dbReference type="FunFam" id="3.30.70.270:FF:000001">
    <property type="entry name" value="Diguanylate cyclase domain protein"/>
    <property type="match status" value="1"/>
</dbReference>
<keyword evidence="5" id="KW-1185">Reference proteome</keyword>
<proteinExistence type="predicted"/>
<dbReference type="SMART" id="SM00091">
    <property type="entry name" value="PAS"/>
    <property type="match status" value="1"/>
</dbReference>
<dbReference type="GO" id="GO:0003824">
    <property type="term" value="F:catalytic activity"/>
    <property type="evidence" value="ECO:0007669"/>
    <property type="project" value="UniProtKB-ARBA"/>
</dbReference>
<reference evidence="4 5" key="1">
    <citation type="submission" date="2020-04" db="EMBL/GenBank/DDBJ databases">
        <title>Massilia sp. RP-1-19 isolated from soil.</title>
        <authorList>
            <person name="Dahal R.H."/>
        </authorList>
    </citation>
    <scope>NUCLEOTIDE SEQUENCE [LARGE SCALE GENOMIC DNA]</scope>
    <source>
        <strain evidence="4 5">RP-1-19</strain>
    </source>
</reference>
<dbReference type="Pfam" id="PF08448">
    <property type="entry name" value="PAS_4"/>
    <property type="match status" value="1"/>
</dbReference>
<dbReference type="CDD" id="cd00130">
    <property type="entry name" value="PAS"/>
    <property type="match status" value="1"/>
</dbReference>
<feature type="domain" description="PAS" evidence="1">
    <location>
        <begin position="138"/>
        <end position="195"/>
    </location>
</feature>
<evidence type="ECO:0000313" key="5">
    <source>
        <dbReference type="Proteomes" id="UP000583752"/>
    </source>
</evidence>
<dbReference type="SUPFAM" id="SSF55785">
    <property type="entry name" value="PYP-like sensor domain (PAS domain)"/>
    <property type="match status" value="1"/>
</dbReference>
<evidence type="ECO:0000259" key="1">
    <source>
        <dbReference type="PROSITE" id="PS50112"/>
    </source>
</evidence>
<dbReference type="Gene3D" id="3.30.450.20">
    <property type="entry name" value="PAS domain"/>
    <property type="match status" value="1"/>
</dbReference>
<feature type="domain" description="GGDEF" evidence="3">
    <location>
        <begin position="294"/>
        <end position="427"/>
    </location>
</feature>
<sequence>MKLAQFIRSGIEPILDEWERHARQLASARELDAVALRDHARGMLEVIALYVEREQGGADPGEAVESHASHHGAVRLAQGFSVNDAVAEFRALRAAVLTLWTEREDCSDAAEDITRFNEAIDQAVADSLARYSALRDYQSRLFDALLSSSPDLAFIIDPAGRIIYANRAFATHMRVEADQLPGSDFFALATTFAPEIEMHVAHVLRAQATHRGELTFTLAPGRYKTYEYLLVPVLDPHGRSEAVAGTARDITERKEVEDRIRRSANYDYLTGLPNRSLFRERIEHEVKHSARTGLPLALLYLDLDGFKDVNDRLGHEAGDQLLQEVAHRISACVRDTDTVARLGGDEFTVVLTEVTQPAKVDALCAKMLAEIEKPFVLQAGEARISASIGITLYPGDAASPDELLRRADAAMYAAKNAGRNRYHFFAGA</sequence>
<dbReference type="InterPro" id="IPR029787">
    <property type="entry name" value="Nucleotide_cyclase"/>
</dbReference>
<evidence type="ECO:0000259" key="2">
    <source>
        <dbReference type="PROSITE" id="PS50113"/>
    </source>
</evidence>
<dbReference type="SMART" id="SM00267">
    <property type="entry name" value="GGDEF"/>
    <property type="match status" value="1"/>
</dbReference>
<dbReference type="InterPro" id="IPR052155">
    <property type="entry name" value="Biofilm_reg_signaling"/>
</dbReference>
<dbReference type="PROSITE" id="PS50887">
    <property type="entry name" value="GGDEF"/>
    <property type="match status" value="1"/>
</dbReference>
<dbReference type="InterPro" id="IPR013656">
    <property type="entry name" value="PAS_4"/>
</dbReference>
<comment type="caution">
    <text evidence="4">The sequence shown here is derived from an EMBL/GenBank/DDBJ whole genome shotgun (WGS) entry which is preliminary data.</text>
</comment>
<dbReference type="PANTHER" id="PTHR44757:SF2">
    <property type="entry name" value="BIOFILM ARCHITECTURE MAINTENANCE PROTEIN MBAA"/>
    <property type="match status" value="1"/>
</dbReference>
<gene>
    <name evidence="4" type="ORF">HHL21_07680</name>
</gene>
<dbReference type="Pfam" id="PF14361">
    <property type="entry name" value="RsbRD_N"/>
    <property type="match status" value="1"/>
</dbReference>